<evidence type="ECO:0000313" key="2">
    <source>
        <dbReference type="EMBL" id="KKN56533.1"/>
    </source>
</evidence>
<name>A0A0F9USB8_9ZZZZ</name>
<reference evidence="2" key="1">
    <citation type="journal article" date="2015" name="Nature">
        <title>Complex archaea that bridge the gap between prokaryotes and eukaryotes.</title>
        <authorList>
            <person name="Spang A."/>
            <person name="Saw J.H."/>
            <person name="Jorgensen S.L."/>
            <person name="Zaremba-Niedzwiedzka K."/>
            <person name="Martijn J."/>
            <person name="Lind A.E."/>
            <person name="van Eijk R."/>
            <person name="Schleper C."/>
            <person name="Guy L."/>
            <person name="Ettema T.J."/>
        </authorList>
    </citation>
    <scope>NUCLEOTIDE SEQUENCE</scope>
</reference>
<evidence type="ECO:0000256" key="1">
    <source>
        <dbReference type="SAM" id="Phobius"/>
    </source>
</evidence>
<comment type="caution">
    <text evidence="2">The sequence shown here is derived from an EMBL/GenBank/DDBJ whole genome shotgun (WGS) entry which is preliminary data.</text>
</comment>
<accession>A0A0F9USB8</accession>
<gene>
    <name evidence="2" type="ORF">LCGC14_0571110</name>
</gene>
<organism evidence="2">
    <name type="scientific">marine sediment metagenome</name>
    <dbReference type="NCBI Taxonomy" id="412755"/>
    <lineage>
        <taxon>unclassified sequences</taxon>
        <taxon>metagenomes</taxon>
        <taxon>ecological metagenomes</taxon>
    </lineage>
</organism>
<dbReference type="EMBL" id="LAZR01000839">
    <property type="protein sequence ID" value="KKN56533.1"/>
    <property type="molecule type" value="Genomic_DNA"/>
</dbReference>
<proteinExistence type="predicted"/>
<feature type="transmembrane region" description="Helical" evidence="1">
    <location>
        <begin position="44"/>
        <end position="63"/>
    </location>
</feature>
<dbReference type="AlphaFoldDB" id="A0A0F9USB8"/>
<keyword evidence="1" id="KW-1133">Transmembrane helix</keyword>
<protein>
    <submittedName>
        <fullName evidence="2">Uncharacterized protein</fullName>
    </submittedName>
</protein>
<sequence length="98" mass="11389">MIEKVVINNELLYLKKGNFGWNVVYPWKNEDGTMNWFNLLTGGSWANFFLWLFIVAIIVGVVFEYTSNISTLISCFDNLINLENCKQVFGGDNLNWNR</sequence>
<keyword evidence="1" id="KW-0472">Membrane</keyword>
<keyword evidence="1" id="KW-0812">Transmembrane</keyword>